<dbReference type="PANTHER" id="PTHR42879">
    <property type="entry name" value="3-OXOACYL-(ACYL-CARRIER-PROTEIN) REDUCTASE"/>
    <property type="match status" value="1"/>
</dbReference>
<protein>
    <submittedName>
        <fullName evidence="3">Granaticin polyketide synthase ketoacyl reductase 1</fullName>
        <ecNumber evidence="3">1.3.1.-</ecNumber>
    </submittedName>
</protein>
<dbReference type="NCBIfam" id="NF005559">
    <property type="entry name" value="PRK07231.1"/>
    <property type="match status" value="1"/>
</dbReference>
<dbReference type="GO" id="GO:0016491">
    <property type="term" value="F:oxidoreductase activity"/>
    <property type="evidence" value="ECO:0007669"/>
    <property type="project" value="UniProtKB-KW"/>
</dbReference>
<evidence type="ECO:0000256" key="1">
    <source>
        <dbReference type="ARBA" id="ARBA00006484"/>
    </source>
</evidence>
<keyword evidence="4" id="KW-1185">Reference proteome</keyword>
<dbReference type="PANTHER" id="PTHR42879:SF2">
    <property type="entry name" value="3-OXOACYL-[ACYL-CARRIER-PROTEIN] REDUCTASE FABG"/>
    <property type="match status" value="1"/>
</dbReference>
<reference evidence="3" key="1">
    <citation type="submission" date="2021-04" db="EMBL/GenBank/DDBJ databases">
        <authorList>
            <person name="Hornung B."/>
        </authorList>
    </citation>
    <scope>NUCLEOTIDE SEQUENCE</scope>
    <source>
        <strain evidence="3">G5G6</strain>
    </source>
</reference>
<dbReference type="PRINTS" id="PR00080">
    <property type="entry name" value="SDRFAMILY"/>
</dbReference>
<dbReference type="Pfam" id="PF00106">
    <property type="entry name" value="adh_short"/>
    <property type="match status" value="1"/>
</dbReference>
<dbReference type="EMBL" id="CAJQUM010000001">
    <property type="protein sequence ID" value="CAG4883397.1"/>
    <property type="molecule type" value="Genomic_DNA"/>
</dbReference>
<dbReference type="GO" id="GO:0032787">
    <property type="term" value="P:monocarboxylic acid metabolic process"/>
    <property type="evidence" value="ECO:0007669"/>
    <property type="project" value="UniProtKB-ARBA"/>
</dbReference>
<dbReference type="InterPro" id="IPR036291">
    <property type="entry name" value="NAD(P)-bd_dom_sf"/>
</dbReference>
<dbReference type="PROSITE" id="PS00061">
    <property type="entry name" value="ADH_SHORT"/>
    <property type="match status" value="1"/>
</dbReference>
<dbReference type="EC" id="1.3.1.-" evidence="3"/>
<evidence type="ECO:0000256" key="2">
    <source>
        <dbReference type="RuleBase" id="RU000363"/>
    </source>
</evidence>
<dbReference type="FunFam" id="3.40.50.720:FF:000084">
    <property type="entry name" value="Short-chain dehydrogenase reductase"/>
    <property type="match status" value="1"/>
</dbReference>
<dbReference type="RefSeq" id="WP_220635369.1">
    <property type="nucleotide sequence ID" value="NZ_CAJQUM010000001.1"/>
</dbReference>
<dbReference type="PRINTS" id="PR00081">
    <property type="entry name" value="GDHRDH"/>
</dbReference>
<comment type="caution">
    <text evidence="3">The sequence shown here is derived from an EMBL/GenBank/DDBJ whole genome shotgun (WGS) entry which is preliminary data.</text>
</comment>
<accession>A0A916J3Q6</accession>
<sequence length="260" mass="27020">MDIQLSGKRAVVTGGGSGIGAAIAKILAEAGAHVLIGDISEESGEGCAAEIRARGGEASFIHLNVADPVKVSAAFAAARASYGEIQILINNAGAAKSAPFVRTDLDMWQQMMAINLTGVYLCCRETLPAMLEAGYGRIVNTASTAGLVGYAYTSAYCASKHGVVGLTRSLALETARTGVTVNAVCPGYAETEMTKRTVENIVKKTGRSEEDARAEIAKHNPQGRLIMPQEVANAVLWLCLPGTESMTGQCIAVAGGEVMN</sequence>
<dbReference type="InterPro" id="IPR002347">
    <property type="entry name" value="SDR_fam"/>
</dbReference>
<organism evidence="3 4">
    <name type="scientific">Georgfuchsia toluolica</name>
    <dbReference type="NCBI Taxonomy" id="424218"/>
    <lineage>
        <taxon>Bacteria</taxon>
        <taxon>Pseudomonadati</taxon>
        <taxon>Pseudomonadota</taxon>
        <taxon>Betaproteobacteria</taxon>
        <taxon>Nitrosomonadales</taxon>
        <taxon>Sterolibacteriaceae</taxon>
        <taxon>Georgfuchsia</taxon>
    </lineage>
</organism>
<dbReference type="InterPro" id="IPR020904">
    <property type="entry name" value="Sc_DH/Rdtase_CS"/>
</dbReference>
<dbReference type="AlphaFoldDB" id="A0A916J3Q6"/>
<proteinExistence type="inferred from homology"/>
<evidence type="ECO:0000313" key="3">
    <source>
        <dbReference type="EMBL" id="CAG4883397.1"/>
    </source>
</evidence>
<dbReference type="CDD" id="cd05233">
    <property type="entry name" value="SDR_c"/>
    <property type="match status" value="1"/>
</dbReference>
<dbReference type="SUPFAM" id="SSF51735">
    <property type="entry name" value="NAD(P)-binding Rossmann-fold domains"/>
    <property type="match status" value="1"/>
</dbReference>
<dbReference type="Gene3D" id="3.40.50.720">
    <property type="entry name" value="NAD(P)-binding Rossmann-like Domain"/>
    <property type="match status" value="1"/>
</dbReference>
<dbReference type="Proteomes" id="UP000742786">
    <property type="component" value="Unassembled WGS sequence"/>
</dbReference>
<gene>
    <name evidence="3" type="ORF">GTOL_11279</name>
</gene>
<dbReference type="InterPro" id="IPR050259">
    <property type="entry name" value="SDR"/>
</dbReference>
<evidence type="ECO:0000313" key="4">
    <source>
        <dbReference type="Proteomes" id="UP000742786"/>
    </source>
</evidence>
<keyword evidence="3" id="KW-0560">Oxidoreductase</keyword>
<name>A0A916J3Q6_9PROT</name>
<comment type="similarity">
    <text evidence="1 2">Belongs to the short-chain dehydrogenases/reductases (SDR) family.</text>
</comment>